<comment type="caution">
    <text evidence="3">The sequence shown here is derived from an EMBL/GenBank/DDBJ whole genome shotgun (WGS) entry which is preliminary data.</text>
</comment>
<dbReference type="RefSeq" id="WP_184462428.1">
    <property type="nucleotide sequence ID" value="NZ_JACHHW010000004.1"/>
</dbReference>
<dbReference type="Pfam" id="PF03597">
    <property type="entry name" value="FixS"/>
    <property type="match status" value="1"/>
</dbReference>
<sequence>MASLIILLPIALIFFGLAIFLFWWSVGNRQFDDLDREGQRILFDEEEKPRSSVPPEKRDPHNDA</sequence>
<name>A0A840R467_9GAMM</name>
<evidence type="ECO:0000313" key="3">
    <source>
        <dbReference type="EMBL" id="MBB5187597.1"/>
    </source>
</evidence>
<protein>
    <submittedName>
        <fullName evidence="3">Cbb3-type cytochrome oxidase maturation protein</fullName>
    </submittedName>
</protein>
<proteinExistence type="predicted"/>
<keyword evidence="2" id="KW-0812">Transmembrane</keyword>
<keyword evidence="2" id="KW-0472">Membrane</keyword>
<reference evidence="3 4" key="1">
    <citation type="submission" date="2020-08" db="EMBL/GenBank/DDBJ databases">
        <title>Genomic Encyclopedia of Type Strains, Phase IV (KMG-IV): sequencing the most valuable type-strain genomes for metagenomic binning, comparative biology and taxonomic classification.</title>
        <authorList>
            <person name="Goeker M."/>
        </authorList>
    </citation>
    <scope>NUCLEOTIDE SEQUENCE [LARGE SCALE GENOMIC DNA]</scope>
    <source>
        <strain evidence="3 4">DSM 25701</strain>
    </source>
</reference>
<organism evidence="3 4">
    <name type="scientific">Zhongshania antarctica</name>
    <dbReference type="NCBI Taxonomy" id="641702"/>
    <lineage>
        <taxon>Bacteria</taxon>
        <taxon>Pseudomonadati</taxon>
        <taxon>Pseudomonadota</taxon>
        <taxon>Gammaproteobacteria</taxon>
        <taxon>Cellvibrionales</taxon>
        <taxon>Spongiibacteraceae</taxon>
        <taxon>Zhongshania</taxon>
    </lineage>
</organism>
<evidence type="ECO:0000256" key="1">
    <source>
        <dbReference type="SAM" id="MobiDB-lite"/>
    </source>
</evidence>
<feature type="region of interest" description="Disordered" evidence="1">
    <location>
        <begin position="43"/>
        <end position="64"/>
    </location>
</feature>
<dbReference type="Proteomes" id="UP000536640">
    <property type="component" value="Unassembled WGS sequence"/>
</dbReference>
<dbReference type="AlphaFoldDB" id="A0A840R467"/>
<gene>
    <name evidence="3" type="ORF">HNQ57_001866</name>
</gene>
<dbReference type="PANTHER" id="PTHR41532:SF1">
    <property type="entry name" value="FIXS PROTEIN"/>
    <property type="match status" value="1"/>
</dbReference>
<dbReference type="NCBIfam" id="TIGR00847">
    <property type="entry name" value="ccoS"/>
    <property type="match status" value="1"/>
</dbReference>
<dbReference type="InterPro" id="IPR004714">
    <property type="entry name" value="Cyt_oxidase_maturation_cbb3"/>
</dbReference>
<evidence type="ECO:0000313" key="4">
    <source>
        <dbReference type="Proteomes" id="UP000536640"/>
    </source>
</evidence>
<dbReference type="PANTHER" id="PTHR41532">
    <property type="entry name" value="FIXS PROTEIN"/>
    <property type="match status" value="1"/>
</dbReference>
<evidence type="ECO:0000256" key="2">
    <source>
        <dbReference type="SAM" id="Phobius"/>
    </source>
</evidence>
<dbReference type="EMBL" id="JACHHW010000004">
    <property type="protein sequence ID" value="MBB5187597.1"/>
    <property type="molecule type" value="Genomic_DNA"/>
</dbReference>
<feature type="transmembrane region" description="Helical" evidence="2">
    <location>
        <begin position="6"/>
        <end position="26"/>
    </location>
</feature>
<accession>A0A840R467</accession>
<keyword evidence="2" id="KW-1133">Transmembrane helix</keyword>
<keyword evidence="4" id="KW-1185">Reference proteome</keyword>